<protein>
    <submittedName>
        <fullName evidence="5">Polyhydroxybutyrate depolymerase</fullName>
    </submittedName>
</protein>
<dbReference type="SUPFAM" id="SSF53474">
    <property type="entry name" value="alpha/beta-Hydrolases"/>
    <property type="match status" value="1"/>
</dbReference>
<accession>A0A543IKF4</accession>
<dbReference type="AlphaFoldDB" id="A0A543IKF4"/>
<gene>
    <name evidence="5" type="ORF">FHX41_4811</name>
</gene>
<dbReference type="GO" id="GO:0016787">
    <property type="term" value="F:hydrolase activity"/>
    <property type="evidence" value="ECO:0007669"/>
    <property type="project" value="UniProtKB-KW"/>
</dbReference>
<evidence type="ECO:0000313" key="5">
    <source>
        <dbReference type="EMBL" id="TQM71061.1"/>
    </source>
</evidence>
<dbReference type="EMBL" id="VFPO01000001">
    <property type="protein sequence ID" value="TQM71061.1"/>
    <property type="molecule type" value="Genomic_DNA"/>
</dbReference>
<evidence type="ECO:0000256" key="2">
    <source>
        <dbReference type="ARBA" id="ARBA00022801"/>
    </source>
</evidence>
<reference evidence="5 6" key="1">
    <citation type="submission" date="2019-06" db="EMBL/GenBank/DDBJ databases">
        <title>Sequencing the genomes of 1000 actinobacteria strains.</title>
        <authorList>
            <person name="Klenk H.-P."/>
        </authorList>
    </citation>
    <scope>NUCLEOTIDE SEQUENCE [LARGE SCALE GENOMIC DNA]</scope>
    <source>
        <strain evidence="5 6">DSM 45043</strain>
    </source>
</reference>
<sequence length="311" mass="32963">MRRIVLVALAAALALAGCTTESGDGGEGGGDGRPAKVDGIPTSKGTHKQKLDVGTIGHREYLLHVPAKVADGEWEDGRPAKPPALVIALHGGLATMDKMRKMSGFDELAEKHGFLVAYPNGFMTTWNAGDCCGAAKIGNVDDVDFLTRLIDKITGAGLADPDRVHVTGFSNGAGMAYRMACERPEKIAAIGVVEGALVTDCDPGEPVSAMIFHGTADRSVPYEGGGHRDFNDRRPFPPVSKAVDFWRRVGGLPEPDRRVRALSGDTRCESTGKGERGVAVTFCRIDGGGHEWPDGAAAMLWDFFASHPNRG</sequence>
<dbReference type="InterPro" id="IPR010126">
    <property type="entry name" value="Esterase_phb"/>
</dbReference>
<keyword evidence="2" id="KW-0378">Hydrolase</keyword>
<feature type="chain" id="PRO_5039321701" evidence="4">
    <location>
        <begin position="17"/>
        <end position="311"/>
    </location>
</feature>
<dbReference type="InterPro" id="IPR050955">
    <property type="entry name" value="Plant_Biomass_Hydrol_Est"/>
</dbReference>
<dbReference type="PANTHER" id="PTHR43037">
    <property type="entry name" value="UNNAMED PRODUCT-RELATED"/>
    <property type="match status" value="1"/>
</dbReference>
<organism evidence="5 6">
    <name type="scientific">Actinomadura hallensis</name>
    <dbReference type="NCBI Taxonomy" id="337895"/>
    <lineage>
        <taxon>Bacteria</taxon>
        <taxon>Bacillati</taxon>
        <taxon>Actinomycetota</taxon>
        <taxon>Actinomycetes</taxon>
        <taxon>Streptosporangiales</taxon>
        <taxon>Thermomonosporaceae</taxon>
        <taxon>Actinomadura</taxon>
    </lineage>
</organism>
<feature type="compositionally biased region" description="Gly residues" evidence="3">
    <location>
        <begin position="23"/>
        <end position="32"/>
    </location>
</feature>
<dbReference type="PROSITE" id="PS51257">
    <property type="entry name" value="PROKAR_LIPOPROTEIN"/>
    <property type="match status" value="1"/>
</dbReference>
<feature type="region of interest" description="Disordered" evidence="3">
    <location>
        <begin position="20"/>
        <end position="49"/>
    </location>
</feature>
<evidence type="ECO:0000313" key="6">
    <source>
        <dbReference type="Proteomes" id="UP000316706"/>
    </source>
</evidence>
<dbReference type="Pfam" id="PF10503">
    <property type="entry name" value="Esterase_PHB"/>
    <property type="match status" value="1"/>
</dbReference>
<evidence type="ECO:0000256" key="1">
    <source>
        <dbReference type="ARBA" id="ARBA00022729"/>
    </source>
</evidence>
<feature type="signal peptide" evidence="4">
    <location>
        <begin position="1"/>
        <end position="16"/>
    </location>
</feature>
<dbReference type="Gene3D" id="3.40.50.1820">
    <property type="entry name" value="alpha/beta hydrolase"/>
    <property type="match status" value="1"/>
</dbReference>
<dbReference type="Proteomes" id="UP000316706">
    <property type="component" value="Unassembled WGS sequence"/>
</dbReference>
<dbReference type="PANTHER" id="PTHR43037:SF1">
    <property type="entry name" value="BLL1128 PROTEIN"/>
    <property type="match status" value="1"/>
</dbReference>
<evidence type="ECO:0000256" key="4">
    <source>
        <dbReference type="SAM" id="SignalP"/>
    </source>
</evidence>
<dbReference type="RefSeq" id="WP_141972345.1">
    <property type="nucleotide sequence ID" value="NZ_VFPO01000001.1"/>
</dbReference>
<dbReference type="OrthoDB" id="9767239at2"/>
<dbReference type="InterPro" id="IPR029058">
    <property type="entry name" value="AB_hydrolase_fold"/>
</dbReference>
<proteinExistence type="predicted"/>
<keyword evidence="1 4" id="KW-0732">Signal</keyword>
<comment type="caution">
    <text evidence="5">The sequence shown here is derived from an EMBL/GenBank/DDBJ whole genome shotgun (WGS) entry which is preliminary data.</text>
</comment>
<evidence type="ECO:0000256" key="3">
    <source>
        <dbReference type="SAM" id="MobiDB-lite"/>
    </source>
</evidence>
<name>A0A543IKF4_9ACTN</name>
<dbReference type="GO" id="GO:0005576">
    <property type="term" value="C:extracellular region"/>
    <property type="evidence" value="ECO:0007669"/>
    <property type="project" value="InterPro"/>
</dbReference>
<keyword evidence="6" id="KW-1185">Reference proteome</keyword>